<keyword evidence="5" id="KW-0808">Transferase</keyword>
<evidence type="ECO:0000259" key="14">
    <source>
        <dbReference type="PROSITE" id="PS50011"/>
    </source>
</evidence>
<accession>V4RI88</accession>
<evidence type="ECO:0000256" key="1">
    <source>
        <dbReference type="ARBA" id="ARBA00005020"/>
    </source>
</evidence>
<dbReference type="GO" id="GO:0005524">
    <property type="term" value="F:ATP binding"/>
    <property type="evidence" value="ECO:0007669"/>
    <property type="project" value="UniProtKB-KW"/>
</dbReference>
<evidence type="ECO:0000313" key="15">
    <source>
        <dbReference type="EMBL" id="ESR25846.1"/>
    </source>
</evidence>
<evidence type="ECO:0000256" key="11">
    <source>
        <dbReference type="ARBA" id="ARBA00022989"/>
    </source>
</evidence>
<dbReference type="OrthoDB" id="9795390at2"/>
<keyword evidence="6" id="KW-0831">Ubiquinone biosynthesis</keyword>
<comment type="similarity">
    <text evidence="2">Belongs to the protein kinase superfamily. ADCK protein kinase family.</text>
</comment>
<keyword evidence="16" id="KW-1185">Reference proteome</keyword>
<evidence type="ECO:0000256" key="7">
    <source>
        <dbReference type="ARBA" id="ARBA00022692"/>
    </source>
</evidence>
<dbReference type="InterPro" id="IPR050154">
    <property type="entry name" value="UbiB_kinase"/>
</dbReference>
<comment type="caution">
    <text evidence="15">The sequence shown here is derived from an EMBL/GenBank/DDBJ whole genome shotgun (WGS) entry which is preliminary data.</text>
</comment>
<comment type="pathway">
    <text evidence="1">Cofactor biosynthesis; ubiquinone biosynthesis [regulation].</text>
</comment>
<dbReference type="STRING" id="631454.N177_1181"/>
<keyword evidence="8" id="KW-0547">Nucleotide-binding</keyword>
<sequence>MIGPFVHLGRLARAAFVLGREGAFDLVDDRELPPGPALLVRALRKLKRGGTAEQGRLAKAFERLGPSWIKLGQFLATRRDVVGDDIARDLSALQDRLPPFPDEVARRQIVDAFDRPVEGLYEWFGPPVAAASIAQVHKARTGGMDVAVKILRPGVEGRFARDLRTFFFAAWMMERLDPMSQRLRPVDVVQTLARSVTIEMDLRMEAAAISEMAENTKNDPDFRVPSVDWSRSGKRIMTIEWIDGAHIGDRATLIAQGHDLKRLGRVVIQSFLRHALHHGFFHADMHPGNLFIDPQGRLVAVDFGITGRLGRRERRILAQILWGFIRRDYYATAKAHFEAGYVPPHHRIEDFAQALRAIGEPLRDKRASEISMARLLQQLMEVTELFDMRTRPELIMLQKSMVIIEGVARDLDPELDMWTTAEPVVGDYIRNELGPRRRIENALEGLQALMELAEQVPDAMKRLESFVESIDDTVNNGMKLHPKSATEFGHEIARYARSGRIALWILVIVAAGIAVGASIF</sequence>
<keyword evidence="15" id="KW-0503">Monooxygenase</keyword>
<dbReference type="RefSeq" id="WP_023431326.1">
    <property type="nucleotide sequence ID" value="NZ_AWXZ01000017.1"/>
</dbReference>
<dbReference type="GO" id="GO:0004672">
    <property type="term" value="F:protein kinase activity"/>
    <property type="evidence" value="ECO:0007669"/>
    <property type="project" value="InterPro"/>
</dbReference>
<keyword evidence="15" id="KW-0830">Ubiquinone</keyword>
<dbReference type="InterPro" id="IPR010232">
    <property type="entry name" value="UbiB"/>
</dbReference>
<dbReference type="InterPro" id="IPR011009">
    <property type="entry name" value="Kinase-like_dom_sf"/>
</dbReference>
<evidence type="ECO:0000256" key="12">
    <source>
        <dbReference type="ARBA" id="ARBA00023136"/>
    </source>
</evidence>
<dbReference type="PANTHER" id="PTHR10566:SF113">
    <property type="entry name" value="PROTEIN ACTIVITY OF BC1 COMPLEX KINASE 7, CHLOROPLASTIC"/>
    <property type="match status" value="1"/>
</dbReference>
<evidence type="ECO:0000256" key="5">
    <source>
        <dbReference type="ARBA" id="ARBA00022679"/>
    </source>
</evidence>
<organism evidence="15 16">
    <name type="scientific">Lutibaculum baratangense AMV1</name>
    <dbReference type="NCBI Taxonomy" id="631454"/>
    <lineage>
        <taxon>Bacteria</taxon>
        <taxon>Pseudomonadati</taxon>
        <taxon>Pseudomonadota</taxon>
        <taxon>Alphaproteobacteria</taxon>
        <taxon>Hyphomicrobiales</taxon>
        <taxon>Tepidamorphaceae</taxon>
        <taxon>Lutibaculum</taxon>
    </lineage>
</organism>
<feature type="transmembrane region" description="Helical" evidence="13">
    <location>
        <begin position="501"/>
        <end position="519"/>
    </location>
</feature>
<dbReference type="GO" id="GO:0004497">
    <property type="term" value="F:monooxygenase activity"/>
    <property type="evidence" value="ECO:0007669"/>
    <property type="project" value="UniProtKB-KW"/>
</dbReference>
<keyword evidence="15" id="KW-0560">Oxidoreductase</keyword>
<dbReference type="GO" id="GO:0006744">
    <property type="term" value="P:ubiquinone biosynthetic process"/>
    <property type="evidence" value="ECO:0007669"/>
    <property type="project" value="UniProtKB-UniPathway"/>
</dbReference>
<keyword evidence="3" id="KW-1003">Cell membrane</keyword>
<keyword evidence="11 13" id="KW-1133">Transmembrane helix</keyword>
<name>V4RI88_9HYPH</name>
<dbReference type="AlphaFoldDB" id="V4RI88"/>
<dbReference type="InterPro" id="IPR004147">
    <property type="entry name" value="ABC1_dom"/>
</dbReference>
<dbReference type="Proteomes" id="UP000017819">
    <property type="component" value="Unassembled WGS sequence"/>
</dbReference>
<keyword evidence="12 13" id="KW-0472">Membrane</keyword>
<dbReference type="PROSITE" id="PS50011">
    <property type="entry name" value="PROTEIN_KINASE_DOM"/>
    <property type="match status" value="1"/>
</dbReference>
<dbReference type="PATRIC" id="fig|631454.5.peg.1166"/>
<evidence type="ECO:0000256" key="6">
    <source>
        <dbReference type="ARBA" id="ARBA00022688"/>
    </source>
</evidence>
<protein>
    <submittedName>
        <fullName evidence="15">Ubiquinone biosynthesis monooxygenase UbiB</fullName>
    </submittedName>
</protein>
<evidence type="ECO:0000256" key="3">
    <source>
        <dbReference type="ARBA" id="ARBA00022475"/>
    </source>
</evidence>
<dbReference type="InterPro" id="IPR045308">
    <property type="entry name" value="UbiB_bact"/>
</dbReference>
<keyword evidence="7 13" id="KW-0812">Transmembrane</keyword>
<feature type="domain" description="Protein kinase" evidence="14">
    <location>
        <begin position="122"/>
        <end position="450"/>
    </location>
</feature>
<evidence type="ECO:0000256" key="13">
    <source>
        <dbReference type="SAM" id="Phobius"/>
    </source>
</evidence>
<dbReference type="SUPFAM" id="SSF56112">
    <property type="entry name" value="Protein kinase-like (PK-like)"/>
    <property type="match status" value="1"/>
</dbReference>
<gene>
    <name evidence="15" type="ORF">N177_1181</name>
</gene>
<dbReference type="PANTHER" id="PTHR10566">
    <property type="entry name" value="CHAPERONE-ACTIVITY OF BC1 COMPLEX CABC1 -RELATED"/>
    <property type="match status" value="1"/>
</dbReference>
<evidence type="ECO:0000313" key="16">
    <source>
        <dbReference type="Proteomes" id="UP000017819"/>
    </source>
</evidence>
<reference evidence="15 16" key="1">
    <citation type="journal article" date="2014" name="Genome Announc.">
        <title>Draft Genome Sequence of Lutibaculum baratangense Strain AMV1T, Isolated from a Mud Volcano in Andamans, India.</title>
        <authorList>
            <person name="Singh A."/>
            <person name="Sreenivas A."/>
            <person name="Sathyanarayana Reddy G."/>
            <person name="Pinnaka A.K."/>
            <person name="Shivaji S."/>
        </authorList>
    </citation>
    <scope>NUCLEOTIDE SEQUENCE [LARGE SCALE GENOMIC DNA]</scope>
    <source>
        <strain evidence="15 16">AMV1</strain>
    </source>
</reference>
<keyword evidence="9" id="KW-0418">Kinase</keyword>
<keyword evidence="4" id="KW-0997">Cell inner membrane</keyword>
<dbReference type="EMBL" id="AWXZ01000017">
    <property type="protein sequence ID" value="ESR25846.1"/>
    <property type="molecule type" value="Genomic_DNA"/>
</dbReference>
<evidence type="ECO:0000256" key="9">
    <source>
        <dbReference type="ARBA" id="ARBA00022777"/>
    </source>
</evidence>
<dbReference type="eggNOG" id="COG0661">
    <property type="taxonomic scope" value="Bacteria"/>
</dbReference>
<evidence type="ECO:0000256" key="8">
    <source>
        <dbReference type="ARBA" id="ARBA00022741"/>
    </source>
</evidence>
<dbReference type="InterPro" id="IPR000719">
    <property type="entry name" value="Prot_kinase_dom"/>
</dbReference>
<evidence type="ECO:0000256" key="2">
    <source>
        <dbReference type="ARBA" id="ARBA00009670"/>
    </source>
</evidence>
<evidence type="ECO:0000256" key="4">
    <source>
        <dbReference type="ARBA" id="ARBA00022519"/>
    </source>
</evidence>
<dbReference type="Gene3D" id="1.10.510.10">
    <property type="entry name" value="Transferase(Phosphotransferase) domain 1"/>
    <property type="match status" value="1"/>
</dbReference>
<dbReference type="UniPathway" id="UPA00232"/>
<dbReference type="CDD" id="cd13972">
    <property type="entry name" value="UbiB"/>
    <property type="match status" value="1"/>
</dbReference>
<evidence type="ECO:0000256" key="10">
    <source>
        <dbReference type="ARBA" id="ARBA00022840"/>
    </source>
</evidence>
<dbReference type="NCBIfam" id="TIGR01982">
    <property type="entry name" value="UbiB"/>
    <property type="match status" value="1"/>
</dbReference>
<proteinExistence type="inferred from homology"/>
<keyword evidence="10" id="KW-0067">ATP-binding</keyword>
<dbReference type="Pfam" id="PF03109">
    <property type="entry name" value="ABC1"/>
    <property type="match status" value="1"/>
</dbReference>